<evidence type="ECO:0000256" key="1">
    <source>
        <dbReference type="ARBA" id="ARBA00023172"/>
    </source>
</evidence>
<reference evidence="3 4" key="2">
    <citation type="submission" date="2020-04" db="EMBL/GenBank/DDBJ databases">
        <title>Complete genome sequence of Alteromonas pelagimontana 5.12T.</title>
        <authorList>
            <person name="Sinha R.K."/>
            <person name="Krishnan K.P."/>
            <person name="Kurian J.P."/>
        </authorList>
    </citation>
    <scope>NUCLEOTIDE SEQUENCE [LARGE SCALE GENOMIC DNA]</scope>
    <source>
        <strain evidence="3 4">5.12</strain>
    </source>
</reference>
<keyword evidence="1" id="KW-0233">DNA recombination</keyword>
<dbReference type="RefSeq" id="WP_075609115.1">
    <property type="nucleotide sequence ID" value="NZ_CP052766.1"/>
</dbReference>
<dbReference type="InterPro" id="IPR011010">
    <property type="entry name" value="DNA_brk_join_enz"/>
</dbReference>
<name>A0A6M4M8U9_9ALTE</name>
<proteinExistence type="predicted"/>
<organism evidence="3 4">
    <name type="scientific">Alteromonas pelagimontana</name>
    <dbReference type="NCBI Taxonomy" id="1858656"/>
    <lineage>
        <taxon>Bacteria</taxon>
        <taxon>Pseudomonadati</taxon>
        <taxon>Pseudomonadota</taxon>
        <taxon>Gammaproteobacteria</taxon>
        <taxon>Alteromonadales</taxon>
        <taxon>Alteromonadaceae</taxon>
        <taxon>Alteromonas/Salinimonas group</taxon>
        <taxon>Alteromonas</taxon>
    </lineage>
</organism>
<protein>
    <submittedName>
        <fullName evidence="3">Tyrosine-type recombinase/integrase</fullName>
    </submittedName>
</protein>
<dbReference type="GO" id="GO:0015074">
    <property type="term" value="P:DNA integration"/>
    <property type="evidence" value="ECO:0007669"/>
    <property type="project" value="InterPro"/>
</dbReference>
<evidence type="ECO:0000313" key="4">
    <source>
        <dbReference type="Proteomes" id="UP000219285"/>
    </source>
</evidence>
<gene>
    <name evidence="3" type="ORF">CA267_001475</name>
</gene>
<dbReference type="GO" id="GO:0006310">
    <property type="term" value="P:DNA recombination"/>
    <property type="evidence" value="ECO:0007669"/>
    <property type="project" value="UniProtKB-KW"/>
</dbReference>
<dbReference type="Pfam" id="PF00589">
    <property type="entry name" value="Phage_integrase"/>
    <property type="match status" value="1"/>
</dbReference>
<dbReference type="SUPFAM" id="SSF56349">
    <property type="entry name" value="DNA breaking-rejoining enzymes"/>
    <property type="match status" value="1"/>
</dbReference>
<dbReference type="Gene3D" id="1.10.443.10">
    <property type="entry name" value="Intergrase catalytic core"/>
    <property type="match status" value="1"/>
</dbReference>
<dbReference type="InterPro" id="IPR013762">
    <property type="entry name" value="Integrase-like_cat_sf"/>
</dbReference>
<evidence type="ECO:0000313" key="3">
    <source>
        <dbReference type="EMBL" id="QJR79557.1"/>
    </source>
</evidence>
<dbReference type="Proteomes" id="UP000219285">
    <property type="component" value="Chromosome"/>
</dbReference>
<feature type="domain" description="Tyr recombinase" evidence="2">
    <location>
        <begin position="491"/>
        <end position="641"/>
    </location>
</feature>
<dbReference type="KEGG" id="apel:CA267_001475"/>
<sequence length="1049" mass="121190">MTAIKTIFTPEFLNQYKTKALEESGAYLVIAENLQLASSDINNNIDKVLTLTQQLVTLNNEKIVSNSVSAVIKKLSKDFQLHNFQLMLLHLLLRMAQQSFGITSVQIDRNYQIKQNAPLLKPDDFLTSRLQTELYDLLENEAKQLSYLASPETQTGFLLLWLFLKEGIDSTAALTAIVYQPNNVKTLSRHWFYQGKERIWLSSTAELFLRALWNSYVGKPKNCLTEINNTLIAERIIPSSTRVQIGALRAMLRTEYIFKTSASNYAQKKQLMPSTPLSIKTLYRVMTGMCVIHETTAHQIISITQNQRGLWLSSLRNDKTETTEARNIEDGLSTLEQVEIVKQFSDQIKILSRQESARNYTQVKEHLRLWLQERENATTTPFCWLLLSWLYHLLAHGGMRKKRLRPRTIKKYINSVAAPVLQEFIDCKAERMDGHTWAEKLNLAAENINSNNRDYILYFADFVVMNDLVPDLCLSDLDISSSRGSVNANILTQNEAECVISTLNRLDTKASHLAQLCFCLSFYSGLRRGEIAGLQYADFHSLGDDYINLHVRPNKYRELKSPQSARNIPLDVLWPEEELVKLKQYLRTSKTKSKKKKSKIFGDEAPLNEAFLLATEAMKLITAEPTMRFHHCRHSFANWLYLLLSLPEKHKVNFYPFTRHGYFDVSNRQRIMKRLALVEYSRKKLWAVSILLGHSSPAVTMASYIHTSEFLHRLKFTNHSPSPRLLRKFWGQNISIDDYGRIDNYPTSKAHLLTALPKQITYEAIGEKQQEQNITQWLESKLVKKDETSEITLSLVRTCFEMHFEGHSPEEIARELPITRQQVADIVELDPVSDERVHNQPSNSSHIHTLYKNMTARQHEITSELAEQLDALGTFDEIDNRVDLQKIAKLEKHLVKAKDFLIRSYDCEATLSLLILLKLLGFTEEHLRLRWYFPSPSQFDGSKRQQYRADLRFWIQNVVMKLFPELTIEVIVPHNYAQNIRHVPGVKTITSDEGRFLSYEKHGTVSVHLLERPLVADKSESSTPPLSRRSRAYVCFLRLLFTWVTLHHE</sequence>
<dbReference type="EMBL" id="CP052766">
    <property type="protein sequence ID" value="QJR79557.1"/>
    <property type="molecule type" value="Genomic_DNA"/>
</dbReference>
<dbReference type="AlphaFoldDB" id="A0A6M4M8U9"/>
<reference evidence="4" key="1">
    <citation type="submission" date="2014-12" db="EMBL/GenBank/DDBJ databases">
        <title>Complete genome sequence of a multi-drug resistant Klebsiella pneumoniae.</title>
        <authorList>
            <person name="Hua X."/>
            <person name="Chen Q."/>
            <person name="Li X."/>
            <person name="Feng Y."/>
            <person name="Ruan Z."/>
            <person name="Yu Y."/>
        </authorList>
    </citation>
    <scope>NUCLEOTIDE SEQUENCE [LARGE SCALE GENOMIC DNA]</scope>
    <source>
        <strain evidence="4">5.12</strain>
    </source>
</reference>
<keyword evidence="4" id="KW-1185">Reference proteome</keyword>
<evidence type="ECO:0000259" key="2">
    <source>
        <dbReference type="Pfam" id="PF00589"/>
    </source>
</evidence>
<accession>A0A6M4M8U9</accession>
<dbReference type="OrthoDB" id="9157643at2"/>
<dbReference type="InterPro" id="IPR002104">
    <property type="entry name" value="Integrase_catalytic"/>
</dbReference>
<dbReference type="GO" id="GO:0003677">
    <property type="term" value="F:DNA binding"/>
    <property type="evidence" value="ECO:0007669"/>
    <property type="project" value="InterPro"/>
</dbReference>